<evidence type="ECO:0000313" key="8">
    <source>
        <dbReference type="Proteomes" id="UP000234275"/>
    </source>
</evidence>
<evidence type="ECO:0000259" key="6">
    <source>
        <dbReference type="Pfam" id="PF18089"/>
    </source>
</evidence>
<sequence length="317" mass="35145">MPSPLFLGSLALLSLRVCASQGQPAGPLYARQIDQNDKHYYLGYRDSDYRTPWAKYFNDTQPVLSPELVSGLEESPYPGSLAVNITAASQALNSPGYLKLENGYSFLPDGSLTLNIRSDVPSNVTGEMLDFWFSWHTNDTSKYKLWNPGAHQYAAIKPLSPGKSAQPVFADRYWNVTSFVDEYIGLTPYKLSIGFFDPELMGFSKTNENSGVLGMVSAFVSLLSYSEQDEPEEAKHGLTPLSAVLVHQLRAKPDGCGHEVRSRFWFGNLLVLGMSVAGGPKRLAHDLSVHCFNEMSHLGTFLPDLFNEFRHDVATGY</sequence>
<dbReference type="EMBL" id="MSFO01000010">
    <property type="protein sequence ID" value="PLB43459.1"/>
    <property type="molecule type" value="Genomic_DNA"/>
</dbReference>
<dbReference type="InterPro" id="IPR041526">
    <property type="entry name" value="DAPG_hydrolase"/>
</dbReference>
<dbReference type="GO" id="GO:0046872">
    <property type="term" value="F:metal ion binding"/>
    <property type="evidence" value="ECO:0007669"/>
    <property type="project" value="UniProtKB-KW"/>
</dbReference>
<evidence type="ECO:0000256" key="5">
    <source>
        <dbReference type="SAM" id="SignalP"/>
    </source>
</evidence>
<comment type="caution">
    <text evidence="7">The sequence shown here is derived from an EMBL/GenBank/DDBJ whole genome shotgun (WGS) entry which is preliminary data.</text>
</comment>
<dbReference type="AlphaFoldDB" id="A0A2I2FS65"/>
<dbReference type="VEuPathDB" id="FungiDB:P170DRAFT_480431"/>
<feature type="domain" description="DAPG hydrolase PhiG" evidence="6">
    <location>
        <begin position="91"/>
        <end position="306"/>
    </location>
</feature>
<evidence type="ECO:0000256" key="2">
    <source>
        <dbReference type="ARBA" id="ARBA00022723"/>
    </source>
</evidence>
<feature type="signal peptide" evidence="5">
    <location>
        <begin position="1"/>
        <end position="19"/>
    </location>
</feature>
<feature type="chain" id="PRO_5014185253" description="DAPG hydrolase PhiG domain-containing protein" evidence="5">
    <location>
        <begin position="20"/>
        <end position="317"/>
    </location>
</feature>
<reference evidence="7 8" key="1">
    <citation type="submission" date="2016-12" db="EMBL/GenBank/DDBJ databases">
        <title>The genomes of Aspergillus section Nigri reveals drivers in fungal speciation.</title>
        <authorList>
            <consortium name="DOE Joint Genome Institute"/>
            <person name="Vesth T.C."/>
            <person name="Nybo J."/>
            <person name="Theobald S."/>
            <person name="Brandl J."/>
            <person name="Frisvad J.C."/>
            <person name="Nielsen K.F."/>
            <person name="Lyhne E.K."/>
            <person name="Kogle M.E."/>
            <person name="Kuo A."/>
            <person name="Riley R."/>
            <person name="Clum A."/>
            <person name="Nolan M."/>
            <person name="Lipzen A."/>
            <person name="Salamov A."/>
            <person name="Henrissat B."/>
            <person name="Wiebenga A."/>
            <person name="De Vries R.P."/>
            <person name="Grigoriev I.V."/>
            <person name="Mortensen U.H."/>
            <person name="Andersen M.R."/>
            <person name="Baker S.E."/>
        </authorList>
    </citation>
    <scope>NUCLEOTIDE SEQUENCE [LARGE SCALE GENOMIC DNA]</scope>
    <source>
        <strain evidence="7 8">IBT 23096</strain>
    </source>
</reference>
<keyword evidence="5" id="KW-0732">Signal</keyword>
<evidence type="ECO:0000256" key="4">
    <source>
        <dbReference type="ARBA" id="ARBA00022833"/>
    </source>
</evidence>
<name>A0A2I2FS65_9EURO</name>
<evidence type="ECO:0000256" key="3">
    <source>
        <dbReference type="ARBA" id="ARBA00022801"/>
    </source>
</evidence>
<keyword evidence="8" id="KW-1185">Reference proteome</keyword>
<accession>A0A2I2FS65</accession>
<comment type="cofactor">
    <cofactor evidence="1">
        <name>Zn(2+)</name>
        <dbReference type="ChEBI" id="CHEBI:29105"/>
    </cofactor>
</comment>
<keyword evidence="3" id="KW-0378">Hydrolase</keyword>
<dbReference type="Pfam" id="PF18089">
    <property type="entry name" value="DAPG_hydrolase"/>
    <property type="match status" value="1"/>
</dbReference>
<evidence type="ECO:0000313" key="7">
    <source>
        <dbReference type="EMBL" id="PLB43459.1"/>
    </source>
</evidence>
<dbReference type="OrthoDB" id="3335931at2759"/>
<dbReference type="GO" id="GO:0016787">
    <property type="term" value="F:hydrolase activity"/>
    <property type="evidence" value="ECO:0007669"/>
    <property type="project" value="UniProtKB-KW"/>
</dbReference>
<keyword evidence="4" id="KW-0862">Zinc</keyword>
<evidence type="ECO:0000256" key="1">
    <source>
        <dbReference type="ARBA" id="ARBA00001947"/>
    </source>
</evidence>
<dbReference type="Proteomes" id="UP000234275">
    <property type="component" value="Unassembled WGS sequence"/>
</dbReference>
<gene>
    <name evidence="7" type="ORF">P170DRAFT_480431</name>
</gene>
<dbReference type="RefSeq" id="XP_024698761.1">
    <property type="nucleotide sequence ID" value="XM_024853775.1"/>
</dbReference>
<keyword evidence="2" id="KW-0479">Metal-binding</keyword>
<protein>
    <recommendedName>
        <fullName evidence="6">DAPG hydrolase PhiG domain-containing protein</fullName>
    </recommendedName>
</protein>
<organism evidence="7 8">
    <name type="scientific">Aspergillus steynii IBT 23096</name>
    <dbReference type="NCBI Taxonomy" id="1392250"/>
    <lineage>
        <taxon>Eukaryota</taxon>
        <taxon>Fungi</taxon>
        <taxon>Dikarya</taxon>
        <taxon>Ascomycota</taxon>
        <taxon>Pezizomycotina</taxon>
        <taxon>Eurotiomycetes</taxon>
        <taxon>Eurotiomycetidae</taxon>
        <taxon>Eurotiales</taxon>
        <taxon>Aspergillaceae</taxon>
        <taxon>Aspergillus</taxon>
        <taxon>Aspergillus subgen. Circumdati</taxon>
    </lineage>
</organism>
<dbReference type="GeneID" id="36561473"/>
<proteinExistence type="predicted"/>